<reference evidence="1" key="1">
    <citation type="submission" date="2019-08" db="EMBL/GenBank/DDBJ databases">
        <authorList>
            <person name="Kucharzyk K."/>
            <person name="Murdoch R.W."/>
            <person name="Higgins S."/>
            <person name="Loffler F."/>
        </authorList>
    </citation>
    <scope>NUCLEOTIDE SEQUENCE</scope>
</reference>
<name>A0A645IQ35_9ZZZZ</name>
<organism evidence="1">
    <name type="scientific">bioreactor metagenome</name>
    <dbReference type="NCBI Taxonomy" id="1076179"/>
    <lineage>
        <taxon>unclassified sequences</taxon>
        <taxon>metagenomes</taxon>
        <taxon>ecological metagenomes</taxon>
    </lineage>
</organism>
<dbReference type="AlphaFoldDB" id="A0A645IQ35"/>
<dbReference type="EMBL" id="VSSQ01120563">
    <property type="protein sequence ID" value="MPN53441.1"/>
    <property type="molecule type" value="Genomic_DNA"/>
</dbReference>
<accession>A0A645IQ35</accession>
<evidence type="ECO:0000313" key="1">
    <source>
        <dbReference type="EMBL" id="MPN53441.1"/>
    </source>
</evidence>
<proteinExistence type="predicted"/>
<gene>
    <name evidence="1" type="ORF">SDC9_201105</name>
</gene>
<sequence length="56" mass="6982">MVRREQVKHLWQKLWLVKQECLFMQYLVLILYKFMQGSVPAEFVHYLKKQKNQEKV</sequence>
<comment type="caution">
    <text evidence="1">The sequence shown here is derived from an EMBL/GenBank/DDBJ whole genome shotgun (WGS) entry which is preliminary data.</text>
</comment>
<protein>
    <submittedName>
        <fullName evidence="1">Uncharacterized protein</fullName>
    </submittedName>
</protein>